<accession>R9I774</accession>
<dbReference type="EMBL" id="SRYJ01000009">
    <property type="protein sequence ID" value="TGY71728.1"/>
    <property type="molecule type" value="Genomic_DNA"/>
</dbReference>
<dbReference type="Gene3D" id="4.10.520.10">
    <property type="entry name" value="IHF-like DNA-binding proteins"/>
    <property type="match status" value="1"/>
</dbReference>
<dbReference type="OrthoDB" id="1097869at2"/>
<proteinExistence type="predicted"/>
<evidence type="ECO:0000259" key="2">
    <source>
        <dbReference type="Pfam" id="PF18291"/>
    </source>
</evidence>
<evidence type="ECO:0000313" key="4">
    <source>
        <dbReference type="EMBL" id="TGY71728.1"/>
    </source>
</evidence>
<keyword evidence="1" id="KW-0238">DNA-binding</keyword>
<reference evidence="4 6" key="2">
    <citation type="submission" date="2019-04" db="EMBL/GenBank/DDBJ databases">
        <title>Microbes associate with the intestines of laboratory mice.</title>
        <authorList>
            <person name="Navarre W."/>
            <person name="Wong E."/>
            <person name="Huang K."/>
            <person name="Tropini C."/>
            <person name="Ng K."/>
            <person name="Yu B."/>
        </authorList>
    </citation>
    <scope>NUCLEOTIDE SEQUENCE [LARGE SCALE GENOMIC DNA]</scope>
    <source>
        <strain evidence="4 6">NM22_B1</strain>
    </source>
</reference>
<evidence type="ECO:0000256" key="1">
    <source>
        <dbReference type="ARBA" id="ARBA00023125"/>
    </source>
</evidence>
<dbReference type="Pfam" id="PF18291">
    <property type="entry name" value="HU-HIG"/>
    <property type="match status" value="1"/>
</dbReference>
<dbReference type="InterPro" id="IPR041607">
    <property type="entry name" value="HU-HIG"/>
</dbReference>
<dbReference type="AlphaFoldDB" id="R9I774"/>
<reference evidence="3 5" key="1">
    <citation type="submission" date="2013-04" db="EMBL/GenBank/DDBJ databases">
        <title>The Genome Sequence of Bacteroides massiliensis dnLKV3.</title>
        <authorList>
            <consortium name="The Broad Institute Genomics Platform"/>
            <consortium name="The Broad Institute Genome Sequencing Center for Infectious Disease"/>
            <person name="Earl A."/>
            <person name="Xavier R."/>
            <person name="Kuhn K."/>
            <person name="Stappenbeck T."/>
            <person name="Walker B."/>
            <person name="Young S."/>
            <person name="Zeng Q."/>
            <person name="Gargeya S."/>
            <person name="Fitzgerald M."/>
            <person name="Haas B."/>
            <person name="Abouelleil A."/>
            <person name="Allen A.W."/>
            <person name="Alvarado L."/>
            <person name="Arachchi H.M."/>
            <person name="Berlin A.M."/>
            <person name="Chapman S.B."/>
            <person name="Gainer-Dewar J."/>
            <person name="Goldberg J."/>
            <person name="Griggs A."/>
            <person name="Gujja S."/>
            <person name="Hansen M."/>
            <person name="Howarth C."/>
            <person name="Imamovic A."/>
            <person name="Ireland A."/>
            <person name="Larimer J."/>
            <person name="McCowan C."/>
            <person name="Murphy C."/>
            <person name="Pearson M."/>
            <person name="Poon T.W."/>
            <person name="Priest M."/>
            <person name="Roberts A."/>
            <person name="Saif S."/>
            <person name="Shea T."/>
            <person name="Sisk P."/>
            <person name="Sykes S."/>
            <person name="Wortman J."/>
            <person name="Nusbaum C."/>
            <person name="Birren B."/>
        </authorList>
    </citation>
    <scope>NUCLEOTIDE SEQUENCE [LARGE SCALE GENOMIC DNA]</scope>
    <source>
        <strain evidence="3">DnLKV3</strain>
        <strain evidence="5">dnLKV3</strain>
    </source>
</reference>
<comment type="caution">
    <text evidence="3">The sequence shown here is derived from an EMBL/GenBank/DDBJ whole genome shotgun (WGS) entry which is preliminary data.</text>
</comment>
<dbReference type="Proteomes" id="UP000014200">
    <property type="component" value="Unassembled WGS sequence"/>
</dbReference>
<dbReference type="InterPro" id="IPR010992">
    <property type="entry name" value="IHF-like_DNA-bd_dom_sf"/>
</dbReference>
<dbReference type="HOGENOM" id="CLU_078159_1_0_10"/>
<dbReference type="Proteomes" id="UP000310760">
    <property type="component" value="Unassembled WGS sequence"/>
</dbReference>
<evidence type="ECO:0000313" key="5">
    <source>
        <dbReference type="Proteomes" id="UP000014200"/>
    </source>
</evidence>
<evidence type="ECO:0000313" key="6">
    <source>
        <dbReference type="Proteomes" id="UP000310760"/>
    </source>
</evidence>
<dbReference type="RefSeq" id="WP_016277007.1">
    <property type="nucleotide sequence ID" value="NZ_CAJUNV010000004.1"/>
</dbReference>
<keyword evidence="5" id="KW-1185">Reference proteome</keyword>
<dbReference type="SUPFAM" id="SSF47729">
    <property type="entry name" value="IHF-like DNA-binding proteins"/>
    <property type="match status" value="1"/>
</dbReference>
<gene>
    <name evidence="3" type="ORF">C802_02659</name>
    <name evidence="4" type="ORF">E5339_05360</name>
</gene>
<protein>
    <recommendedName>
        <fullName evidence="2">HU domain-containing protein</fullName>
    </recommendedName>
</protein>
<name>R9I774_9BACT</name>
<dbReference type="GO" id="GO:0003677">
    <property type="term" value="F:DNA binding"/>
    <property type="evidence" value="ECO:0007669"/>
    <property type="project" value="UniProtKB-KW"/>
</dbReference>
<organism evidence="3 5">
    <name type="scientific">Phocaeicola sartorii</name>
    <dbReference type="NCBI Taxonomy" id="671267"/>
    <lineage>
        <taxon>Bacteria</taxon>
        <taxon>Pseudomonadati</taxon>
        <taxon>Bacteroidota</taxon>
        <taxon>Bacteroidia</taxon>
        <taxon>Bacteroidales</taxon>
        <taxon>Bacteroidaceae</taxon>
        <taxon>Phocaeicola</taxon>
    </lineage>
</organism>
<evidence type="ECO:0000313" key="3">
    <source>
        <dbReference type="EMBL" id="EOS12082.1"/>
    </source>
</evidence>
<feature type="domain" description="HU" evidence="2">
    <location>
        <begin position="1"/>
        <end position="118"/>
    </location>
</feature>
<dbReference type="GeneID" id="82153408"/>
<dbReference type="PATRIC" id="fig|1235788.3.peg.2728"/>
<dbReference type="EMBL" id="ASSP01000016">
    <property type="protein sequence ID" value="EOS12082.1"/>
    <property type="molecule type" value="Genomic_DNA"/>
</dbReference>
<sequence length="202" mass="23182">MAIYYDMYQSPQPEGEEKEKLYARVKSIRTLTTDELMKRVIDGTHLTKTQARFVLGRVVDELKTAVAQGFRIHVDELGYFSPQITAFPPKNHRSKSPKVCATGLNFVPEKEVKQYLMSINTVRTVNMHHAVNGIDKTALDNALRTCLEQEQTITRRHFQFVYPDISRTSLCNYLRQCVEQGKLRNIGTKNAPVYVAGKEWSK</sequence>